<dbReference type="AlphaFoldDB" id="A0A8S0VXK6"/>
<comment type="similarity">
    <text evidence="1">Belongs to the OPA3 family.</text>
</comment>
<keyword evidence="5" id="KW-1185">Reference proteome</keyword>
<sequence>MEVVDASSNGCGQLVVVVEVKAGSQTTPPESDDALRRVSVFRCRAKVSLVPPFVPHQPHTLVVLMASTKLATLIIRTIAKPISGRLKEQARQHERFRTICVDLAQFMYRSEVKLRTNILGEPARHIRPLSEAKAIENGANFLAEGFLFSVAASLIIGETWRSSRNQSKRRDSVDDSLEDLGERIAALNTRVDDLVKVWEEERGAERQRNDELSRILERVVEIGLRGGWAEFQDTPLQLPRIQLSPHLRPSSVNTLPEPTLATAASEPSEPHLSSTETPAVLGKETPNAES</sequence>
<feature type="region of interest" description="Disordered" evidence="3">
    <location>
        <begin position="246"/>
        <end position="290"/>
    </location>
</feature>
<dbReference type="PANTHER" id="PTHR12499:SF0">
    <property type="entry name" value="OPTIC ATROPHY 3 PROTEIN"/>
    <property type="match status" value="1"/>
</dbReference>
<keyword evidence="2" id="KW-0175">Coiled coil</keyword>
<evidence type="ECO:0000313" key="5">
    <source>
        <dbReference type="Proteomes" id="UP000467700"/>
    </source>
</evidence>
<dbReference type="InterPro" id="IPR010754">
    <property type="entry name" value="OPA3-like"/>
</dbReference>
<dbReference type="GO" id="GO:0005739">
    <property type="term" value="C:mitochondrion"/>
    <property type="evidence" value="ECO:0007669"/>
    <property type="project" value="TreeGrafter"/>
</dbReference>
<evidence type="ECO:0000313" key="4">
    <source>
        <dbReference type="EMBL" id="CAA7260931.1"/>
    </source>
</evidence>
<evidence type="ECO:0008006" key="6">
    <source>
        <dbReference type="Google" id="ProtNLM"/>
    </source>
</evidence>
<accession>A0A8S0VXK6</accession>
<organism evidence="4 5">
    <name type="scientific">Cyclocybe aegerita</name>
    <name type="common">Black poplar mushroom</name>
    <name type="synonym">Agrocybe aegerita</name>
    <dbReference type="NCBI Taxonomy" id="1973307"/>
    <lineage>
        <taxon>Eukaryota</taxon>
        <taxon>Fungi</taxon>
        <taxon>Dikarya</taxon>
        <taxon>Basidiomycota</taxon>
        <taxon>Agaricomycotina</taxon>
        <taxon>Agaricomycetes</taxon>
        <taxon>Agaricomycetidae</taxon>
        <taxon>Agaricales</taxon>
        <taxon>Agaricineae</taxon>
        <taxon>Bolbitiaceae</taxon>
        <taxon>Cyclocybe</taxon>
    </lineage>
</organism>
<evidence type="ECO:0000256" key="2">
    <source>
        <dbReference type="ARBA" id="ARBA00023054"/>
    </source>
</evidence>
<dbReference type="PANTHER" id="PTHR12499">
    <property type="entry name" value="OPTIC ATROPHY 3 PROTEIN OPA3"/>
    <property type="match status" value="1"/>
</dbReference>
<evidence type="ECO:0000256" key="1">
    <source>
        <dbReference type="ARBA" id="ARBA00007584"/>
    </source>
</evidence>
<evidence type="ECO:0000256" key="3">
    <source>
        <dbReference type="SAM" id="MobiDB-lite"/>
    </source>
</evidence>
<reference evidence="4 5" key="1">
    <citation type="submission" date="2020-01" db="EMBL/GenBank/DDBJ databases">
        <authorList>
            <person name="Gupta K D."/>
        </authorList>
    </citation>
    <scope>NUCLEOTIDE SEQUENCE [LARGE SCALE GENOMIC DNA]</scope>
</reference>
<dbReference type="OrthoDB" id="2129069at2759"/>
<protein>
    <recommendedName>
        <fullName evidence="6">OPA3-domain-containing protein</fullName>
    </recommendedName>
</protein>
<dbReference type="GO" id="GO:0019216">
    <property type="term" value="P:regulation of lipid metabolic process"/>
    <property type="evidence" value="ECO:0007669"/>
    <property type="project" value="TreeGrafter"/>
</dbReference>
<gene>
    <name evidence="4" type="ORF">AAE3_LOCUS3097</name>
</gene>
<dbReference type="Pfam" id="PF07047">
    <property type="entry name" value="OPA3"/>
    <property type="match status" value="1"/>
</dbReference>
<name>A0A8S0VXK6_CYCAE</name>
<comment type="caution">
    <text evidence="4">The sequence shown here is derived from an EMBL/GenBank/DDBJ whole genome shotgun (WGS) entry which is preliminary data.</text>
</comment>
<proteinExistence type="inferred from homology"/>
<dbReference type="Proteomes" id="UP000467700">
    <property type="component" value="Unassembled WGS sequence"/>
</dbReference>
<dbReference type="EMBL" id="CACVBS010000031">
    <property type="protein sequence ID" value="CAA7260931.1"/>
    <property type="molecule type" value="Genomic_DNA"/>
</dbReference>